<name>A0A9P8LRQ5_9EUKA</name>
<gene>
    <name evidence="2" type="ORF">SS50377_25434</name>
</gene>
<dbReference type="AlphaFoldDB" id="A0A9P8LRQ5"/>
<keyword evidence="3" id="KW-1185">Reference proteome</keyword>
<evidence type="ECO:0000313" key="3">
    <source>
        <dbReference type="Proteomes" id="UP000018208"/>
    </source>
</evidence>
<feature type="coiled-coil region" evidence="1">
    <location>
        <begin position="28"/>
        <end position="95"/>
    </location>
</feature>
<dbReference type="EMBL" id="AUWU02000005">
    <property type="protein sequence ID" value="KAH0573314.1"/>
    <property type="molecule type" value="Genomic_DNA"/>
</dbReference>
<dbReference type="GeneID" id="94299457"/>
<keyword evidence="1" id="KW-0175">Coiled coil</keyword>
<dbReference type="RefSeq" id="XP_067764087.1">
    <property type="nucleotide sequence ID" value="XM_067909266.1"/>
</dbReference>
<protein>
    <submittedName>
        <fullName evidence="2">Uncharacterized protein</fullName>
    </submittedName>
</protein>
<evidence type="ECO:0000313" key="2">
    <source>
        <dbReference type="EMBL" id="KAH0573314.1"/>
    </source>
</evidence>
<organism evidence="2 3">
    <name type="scientific">Spironucleus salmonicida</name>
    <dbReference type="NCBI Taxonomy" id="348837"/>
    <lineage>
        <taxon>Eukaryota</taxon>
        <taxon>Metamonada</taxon>
        <taxon>Diplomonadida</taxon>
        <taxon>Hexamitidae</taxon>
        <taxon>Hexamitinae</taxon>
        <taxon>Spironucleus</taxon>
    </lineage>
</organism>
<accession>A0A9P8LRQ5</accession>
<dbReference type="Proteomes" id="UP000018208">
    <property type="component" value="Unassembled WGS sequence"/>
</dbReference>
<proteinExistence type="predicted"/>
<comment type="caution">
    <text evidence="2">The sequence shown here is derived from an EMBL/GenBank/DDBJ whole genome shotgun (WGS) entry which is preliminary data.</text>
</comment>
<dbReference type="KEGG" id="ssao:94299457"/>
<sequence>MNTLSNSKNVLLQLDVANQRTFFLETQLLKLQDENISLKIQLQSFKRQQSRNFATQQIMKFDDFCIKIKNLVAQIDVQESNLQNLERELESHKEQFRGGAMLQEEISGINQLIQHSINVVGQNVIQVPRVQFSEKLFDFSCQDVTVVTQNFGIQTDIIEQINKTDTSLDQLSLIQLLRMKIDVLDGQVRSNQFQKDFLPDFIRLNCKIQTLHDKLESIKQQPKLKLNVYESLEESILSYLNNLKTSQK</sequence>
<evidence type="ECO:0000256" key="1">
    <source>
        <dbReference type="SAM" id="Coils"/>
    </source>
</evidence>
<reference evidence="2 3" key="1">
    <citation type="journal article" date="2014" name="PLoS Genet.">
        <title>The Genome of Spironucleus salmonicida Highlights a Fish Pathogen Adapted to Fluctuating Environments.</title>
        <authorList>
            <person name="Xu F."/>
            <person name="Jerlstrom-Hultqvist J."/>
            <person name="Einarsson E."/>
            <person name="Astvaldsson A."/>
            <person name="Svard S.G."/>
            <person name="Andersson J.O."/>
        </authorList>
    </citation>
    <scope>NUCLEOTIDE SEQUENCE [LARGE SCALE GENOMIC DNA]</scope>
    <source>
        <strain evidence="2 3">ATCC 50377</strain>
    </source>
</reference>